<dbReference type="Gene3D" id="3.40.50.1240">
    <property type="entry name" value="Phosphoglycerate mutase-like"/>
    <property type="match status" value="1"/>
</dbReference>
<name>A0ABR3Z714_9PEZI</name>
<accession>A0ABR3Z714</accession>
<dbReference type="SUPFAM" id="SSF53254">
    <property type="entry name" value="Phosphoglycerate mutase-like"/>
    <property type="match status" value="1"/>
</dbReference>
<protein>
    <submittedName>
        <fullName evidence="1">Phosphoglycerate mutase pmu1</fullName>
    </submittedName>
</protein>
<evidence type="ECO:0000313" key="2">
    <source>
        <dbReference type="Proteomes" id="UP001583280"/>
    </source>
</evidence>
<dbReference type="InterPro" id="IPR050275">
    <property type="entry name" value="PGM_Phosphatase"/>
</dbReference>
<proteinExistence type="predicted"/>
<dbReference type="EMBL" id="JAWDJO010000075">
    <property type="protein sequence ID" value="KAL1895324.1"/>
    <property type="molecule type" value="Genomic_DNA"/>
</dbReference>
<gene>
    <name evidence="1" type="primary">PMU1</name>
    <name evidence="1" type="ORF">Cpir12675_003281</name>
</gene>
<reference evidence="1 2" key="1">
    <citation type="journal article" date="2024" name="IMA Fungus">
        <title>IMA Genome - F19 : A genome assembly and annotation guide to empower mycologists, including annotated draft genome sequences of Ceratocystis pirilliformis, Diaporthe australafricana, Fusarium ophioides, Paecilomyces lecythidis, and Sporothrix stenoceras.</title>
        <authorList>
            <person name="Aylward J."/>
            <person name="Wilson A.M."/>
            <person name="Visagie C.M."/>
            <person name="Spraker J."/>
            <person name="Barnes I."/>
            <person name="Buitendag C."/>
            <person name="Ceriani C."/>
            <person name="Del Mar Angel L."/>
            <person name="du Plessis D."/>
            <person name="Fuchs T."/>
            <person name="Gasser K."/>
            <person name="Kramer D."/>
            <person name="Li W."/>
            <person name="Munsamy K."/>
            <person name="Piso A."/>
            <person name="Price J.L."/>
            <person name="Sonnekus B."/>
            <person name="Thomas C."/>
            <person name="van der Nest A."/>
            <person name="van Dijk A."/>
            <person name="van Heerden A."/>
            <person name="van Vuuren N."/>
            <person name="Yilmaz N."/>
            <person name="Duong T.A."/>
            <person name="van der Merwe N.A."/>
            <person name="Wingfield M.J."/>
            <person name="Wingfield B.D."/>
        </authorList>
    </citation>
    <scope>NUCLEOTIDE SEQUENCE [LARGE SCALE GENOMIC DNA]</scope>
    <source>
        <strain evidence="1 2">CMW 12675</strain>
    </source>
</reference>
<dbReference type="InterPro" id="IPR029033">
    <property type="entry name" value="His_PPase_superfam"/>
</dbReference>
<sequence length="306" mass="34257">MPHYKFQAVPNIFVDFAPRCAADPSFKVTTQPDLAIIDRSYPGDDEAAAKLQPWERLAAYVKRLNAEAEPGSKYKIVYLTRHGVGDHNAMIRKVGQKEWDDHISKLDSVDGVLLSDARLVQEGIDQAVELSGLWSGFLGHGAPLPQSLYSSPLTRCLQTSKLVFRPLYAARNLQYRPTIKELLRERMTDHTCDRRSSKTYIAETFPEYAIEDGFTETDELWRADRWETLQAHLSRKQTVLEDIFSSDPSESISLAMHSMAVAAVGRVCGMRESRVREGTSHAILVKAVQVDASPSYSEATEGLQGL</sequence>
<dbReference type="PANTHER" id="PTHR48100">
    <property type="entry name" value="BROAD-SPECIFICITY PHOSPHATASE YOR283W-RELATED"/>
    <property type="match status" value="1"/>
</dbReference>
<dbReference type="InterPro" id="IPR013078">
    <property type="entry name" value="His_Pase_superF_clade-1"/>
</dbReference>
<dbReference type="CDD" id="cd07067">
    <property type="entry name" value="HP_PGM_like"/>
    <property type="match status" value="1"/>
</dbReference>
<comment type="caution">
    <text evidence="1">The sequence shown here is derived from an EMBL/GenBank/DDBJ whole genome shotgun (WGS) entry which is preliminary data.</text>
</comment>
<dbReference type="Pfam" id="PF00300">
    <property type="entry name" value="His_Phos_1"/>
    <property type="match status" value="1"/>
</dbReference>
<keyword evidence="2" id="KW-1185">Reference proteome</keyword>
<evidence type="ECO:0000313" key="1">
    <source>
        <dbReference type="EMBL" id="KAL1895324.1"/>
    </source>
</evidence>
<organism evidence="1 2">
    <name type="scientific">Ceratocystis pirilliformis</name>
    <dbReference type="NCBI Taxonomy" id="259994"/>
    <lineage>
        <taxon>Eukaryota</taxon>
        <taxon>Fungi</taxon>
        <taxon>Dikarya</taxon>
        <taxon>Ascomycota</taxon>
        <taxon>Pezizomycotina</taxon>
        <taxon>Sordariomycetes</taxon>
        <taxon>Hypocreomycetidae</taxon>
        <taxon>Microascales</taxon>
        <taxon>Ceratocystidaceae</taxon>
        <taxon>Ceratocystis</taxon>
    </lineage>
</organism>
<dbReference type="PANTHER" id="PTHR48100:SF1">
    <property type="entry name" value="HISTIDINE PHOSPHATASE FAMILY PROTEIN-RELATED"/>
    <property type="match status" value="1"/>
</dbReference>
<dbReference type="Proteomes" id="UP001583280">
    <property type="component" value="Unassembled WGS sequence"/>
</dbReference>